<comment type="caution">
    <text evidence="2">The sequence shown here is derived from an EMBL/GenBank/DDBJ whole genome shotgun (WGS) entry which is preliminary data.</text>
</comment>
<dbReference type="Pfam" id="PF00149">
    <property type="entry name" value="Metallophos"/>
    <property type="match status" value="1"/>
</dbReference>
<keyword evidence="3" id="KW-1185">Reference proteome</keyword>
<sequence>MKLQYCSDLHLEFPENKKYILENPIPPVGDILILAGDIVPFAVMYKHQDFFDFVSDHFKITYWIPGNHEYYYYESSDKFGTIDIKIRENVFLVNNIVKETENVKLLFSTLWSSIPPDKQWLIQNSLSDFKVIKPNGSLLLADDYNKLHQESVSFLEKELKQQTDKQSIVVSHHVPTFLNYPQQYNNSKINAAFASEQSGLIENHKINHWIFGHHHSNVPDFSIGNTVMHTNQLGYIKYGENQDYNDTKCIVV</sequence>
<proteinExistence type="predicted"/>
<gene>
    <name evidence="2" type="ORF">Q764_10325</name>
</gene>
<name>A0A0A2MBG3_9FLAO</name>
<evidence type="ECO:0000259" key="1">
    <source>
        <dbReference type="Pfam" id="PF00149"/>
    </source>
</evidence>
<dbReference type="eggNOG" id="COG1409">
    <property type="taxonomic scope" value="Bacteria"/>
</dbReference>
<dbReference type="Proteomes" id="UP000030121">
    <property type="component" value="Unassembled WGS sequence"/>
</dbReference>
<dbReference type="STRING" id="1121899.GCA_000430025_02279"/>
<dbReference type="PANTHER" id="PTHR37844">
    <property type="entry name" value="SER/THR PROTEIN PHOSPHATASE SUPERFAMILY (AFU_ORTHOLOGUE AFUA_1G14840)"/>
    <property type="match status" value="1"/>
</dbReference>
<evidence type="ECO:0000313" key="3">
    <source>
        <dbReference type="Proteomes" id="UP000030121"/>
    </source>
</evidence>
<dbReference type="Gene3D" id="3.60.21.10">
    <property type="match status" value="1"/>
</dbReference>
<evidence type="ECO:0000313" key="2">
    <source>
        <dbReference type="EMBL" id="KGO88991.1"/>
    </source>
</evidence>
<dbReference type="EMBL" id="JRLW01000013">
    <property type="protein sequence ID" value="KGO88991.1"/>
    <property type="molecule type" value="Genomic_DNA"/>
</dbReference>
<organism evidence="2 3">
    <name type="scientific">Flavobacterium suncheonense GH29-5 = DSM 17707</name>
    <dbReference type="NCBI Taxonomy" id="1121899"/>
    <lineage>
        <taxon>Bacteria</taxon>
        <taxon>Pseudomonadati</taxon>
        <taxon>Bacteroidota</taxon>
        <taxon>Flavobacteriia</taxon>
        <taxon>Flavobacteriales</taxon>
        <taxon>Flavobacteriaceae</taxon>
        <taxon>Flavobacterium</taxon>
    </lineage>
</organism>
<dbReference type="RefSeq" id="WP_026980698.1">
    <property type="nucleotide sequence ID" value="NZ_AUCZ01000011.1"/>
</dbReference>
<dbReference type="OrthoDB" id="356681at2"/>
<dbReference type="GO" id="GO:0016787">
    <property type="term" value="F:hydrolase activity"/>
    <property type="evidence" value="ECO:0007669"/>
    <property type="project" value="InterPro"/>
</dbReference>
<dbReference type="PANTHER" id="PTHR37844:SF1">
    <property type="entry name" value="CALCINEURIN-LIKE PHOSPHOESTERASE DOMAIN-CONTAINING PROTEIN"/>
    <property type="match status" value="1"/>
</dbReference>
<dbReference type="InterPro" id="IPR004843">
    <property type="entry name" value="Calcineurin-like_PHP"/>
</dbReference>
<accession>A0A0A2MBG3</accession>
<dbReference type="AlphaFoldDB" id="A0A0A2MBG3"/>
<feature type="domain" description="Calcineurin-like phosphoesterase" evidence="1">
    <location>
        <begin position="5"/>
        <end position="216"/>
    </location>
</feature>
<dbReference type="SUPFAM" id="SSF56300">
    <property type="entry name" value="Metallo-dependent phosphatases"/>
    <property type="match status" value="1"/>
</dbReference>
<protein>
    <submittedName>
        <fullName evidence="2">Metallophosphoesterase</fullName>
    </submittedName>
</protein>
<reference evidence="2 3" key="1">
    <citation type="submission" date="2013-09" db="EMBL/GenBank/DDBJ databases">
        <authorList>
            <person name="Zeng Z."/>
            <person name="Chen C."/>
        </authorList>
    </citation>
    <scope>NUCLEOTIDE SEQUENCE [LARGE SCALE GENOMIC DNA]</scope>
    <source>
        <strain evidence="2 3">GH29-5</strain>
    </source>
</reference>
<dbReference type="InterPro" id="IPR029052">
    <property type="entry name" value="Metallo-depent_PP-like"/>
</dbReference>